<feature type="domain" description="HTH bat-type" evidence="1">
    <location>
        <begin position="172"/>
        <end position="216"/>
    </location>
</feature>
<accession>A0A2D6M100</accession>
<evidence type="ECO:0000313" key="3">
    <source>
        <dbReference type="Proteomes" id="UP000226592"/>
    </source>
</evidence>
<dbReference type="EMBL" id="NZBU01000008">
    <property type="protein sequence ID" value="MAG22091.1"/>
    <property type="molecule type" value="Genomic_DNA"/>
</dbReference>
<dbReference type="Pfam" id="PF04967">
    <property type="entry name" value="HTH_10"/>
    <property type="match status" value="1"/>
</dbReference>
<evidence type="ECO:0000259" key="1">
    <source>
        <dbReference type="Pfam" id="PF04967"/>
    </source>
</evidence>
<sequence>MRNLKLYEFDIRHYNCFGCEFTEKFPEASIETNLFYSNGKKMILLDTLRSPDSQKFVDKSRRMPQIKKSRVIEKGKKKARILSEAMQPTYIKRIILKSGFQFDGPSSASNGVEHYRVIGMGNPKELFSELKEVGDIISRKSLDLGFSGINKIVSKNTPLYLVEQDLDNAFLMKKAVKAGLYDWPRKTNILELSKKLDMPRASLQASLRKAEGEIIKKAIK</sequence>
<organism evidence="2 3">
    <name type="scientific">Candidatus Iainarchaeum sp</name>
    <dbReference type="NCBI Taxonomy" id="3101447"/>
    <lineage>
        <taxon>Archaea</taxon>
        <taxon>Candidatus Iainarchaeota</taxon>
        <taxon>Candidatus Iainarchaeia</taxon>
        <taxon>Candidatus Iainarchaeales</taxon>
        <taxon>Candidatus Iainarchaeaceae</taxon>
        <taxon>Candidatus Iainarchaeum</taxon>
    </lineage>
</organism>
<name>A0A2D6M100_9ARCH</name>
<comment type="caution">
    <text evidence="2">The sequence shown here is derived from an EMBL/GenBank/DDBJ whole genome shotgun (WGS) entry which is preliminary data.</text>
</comment>
<gene>
    <name evidence="2" type="ORF">CL943_02190</name>
</gene>
<evidence type="ECO:0000313" key="2">
    <source>
        <dbReference type="EMBL" id="MAG22091.1"/>
    </source>
</evidence>
<protein>
    <recommendedName>
        <fullName evidence="1">HTH bat-type domain-containing protein</fullName>
    </recommendedName>
</protein>
<reference evidence="3" key="1">
    <citation type="submission" date="2017-09" db="EMBL/GenBank/DDBJ databases">
        <title>The Reconstruction of 2,631 Draft Metagenome-Assembled Genomes from the Global Oceans.</title>
        <authorList>
            <person name="Tully B.J."/>
            <person name="Graham E.D."/>
            <person name="Heidelberg J.F."/>
        </authorList>
    </citation>
    <scope>NUCLEOTIDE SEQUENCE [LARGE SCALE GENOMIC DNA]</scope>
</reference>
<proteinExistence type="predicted"/>
<dbReference type="Proteomes" id="UP000226592">
    <property type="component" value="Unassembled WGS sequence"/>
</dbReference>
<dbReference type="AlphaFoldDB" id="A0A2D6M100"/>
<dbReference type="InterPro" id="IPR007050">
    <property type="entry name" value="HTH_bacterioopsin"/>
</dbReference>